<feature type="domain" description="ABC transmembrane type-1" evidence="8">
    <location>
        <begin position="84"/>
        <end position="274"/>
    </location>
</feature>
<sequence length="290" mass="29886">MIAGISRSPATSTVVGRGVWAFRAGLLAPWIVLGLVAIVAIGWPIVAGPQSPDFAASLRAPGGEHLLGTDHSGYDLGVRTAQGLRISLVIAALCAVLSTLIGLLIGIGSVTVGGWFDAVVMRVVDGVNALPHLVVGVVIAAMWRGEPIAIIASIALTHWPAVARVVRAELLDNTSAGWIESARLAGASRSFIATRHLLPAVTGQALVAMTVLLPHAVWHETTLSFLGVGLSPDEASLGTLLGQARGDVLSGAWWTLAVPGVALMITALACAAAASTLRRASRPPTGEVWR</sequence>
<dbReference type="InterPro" id="IPR050366">
    <property type="entry name" value="BP-dependent_transpt_permease"/>
</dbReference>
<protein>
    <submittedName>
        <fullName evidence="9">ABC transporter permease</fullName>
    </submittedName>
</protein>
<dbReference type="Proteomes" id="UP001108089">
    <property type="component" value="Unassembled WGS sequence"/>
</dbReference>
<comment type="caution">
    <text evidence="9">The sequence shown here is derived from an EMBL/GenBank/DDBJ whole genome shotgun (WGS) entry which is preliminary data.</text>
</comment>
<feature type="transmembrane region" description="Helical" evidence="7">
    <location>
        <begin position="20"/>
        <end position="46"/>
    </location>
</feature>
<comment type="similarity">
    <text evidence="7">Belongs to the binding-protein-dependent transport system permease family.</text>
</comment>
<dbReference type="InterPro" id="IPR035906">
    <property type="entry name" value="MetI-like_sf"/>
</dbReference>
<feature type="transmembrane region" description="Helical" evidence="7">
    <location>
        <begin position="252"/>
        <end position="274"/>
    </location>
</feature>
<reference evidence="9" key="1">
    <citation type="submission" date="2022-01" db="EMBL/GenBank/DDBJ databases">
        <title>Gordonia xiamenensis sp. nov., isolated from surface seawater in Xiamen.</title>
        <authorList>
            <person name="He Y.F."/>
        </authorList>
    </citation>
    <scope>NUCLEOTIDE SEQUENCE</scope>
    <source>
        <strain evidence="9">GW1C4-4</strain>
    </source>
</reference>
<comment type="subcellular location">
    <subcellularLocation>
        <location evidence="1 7">Cell membrane</location>
        <topology evidence="1 7">Multi-pass membrane protein</topology>
    </subcellularLocation>
</comment>
<evidence type="ECO:0000256" key="5">
    <source>
        <dbReference type="ARBA" id="ARBA00022989"/>
    </source>
</evidence>
<evidence type="ECO:0000256" key="7">
    <source>
        <dbReference type="RuleBase" id="RU363032"/>
    </source>
</evidence>
<proteinExistence type="inferred from homology"/>
<feature type="transmembrane region" description="Helical" evidence="7">
    <location>
        <begin position="86"/>
        <end position="107"/>
    </location>
</feature>
<dbReference type="CDD" id="cd06261">
    <property type="entry name" value="TM_PBP2"/>
    <property type="match status" value="1"/>
</dbReference>
<accession>A0ABS9DGH9</accession>
<dbReference type="RefSeq" id="WP_235722836.1">
    <property type="nucleotide sequence ID" value="NZ_JAKGCU010000004.1"/>
</dbReference>
<evidence type="ECO:0000313" key="10">
    <source>
        <dbReference type="Proteomes" id="UP001108089"/>
    </source>
</evidence>
<keyword evidence="2 7" id="KW-0813">Transport</keyword>
<gene>
    <name evidence="9" type="ORF">L1892_06875</name>
</gene>
<evidence type="ECO:0000256" key="4">
    <source>
        <dbReference type="ARBA" id="ARBA00022692"/>
    </source>
</evidence>
<evidence type="ECO:0000313" key="9">
    <source>
        <dbReference type="EMBL" id="MCF3938096.1"/>
    </source>
</evidence>
<evidence type="ECO:0000256" key="6">
    <source>
        <dbReference type="ARBA" id="ARBA00023136"/>
    </source>
</evidence>
<keyword evidence="6 7" id="KW-0472">Membrane</keyword>
<organism evidence="9 10">
    <name type="scientific">Gordonia tangerina</name>
    <dbReference type="NCBI Taxonomy" id="2911060"/>
    <lineage>
        <taxon>Bacteria</taxon>
        <taxon>Bacillati</taxon>
        <taxon>Actinomycetota</taxon>
        <taxon>Actinomycetes</taxon>
        <taxon>Mycobacteriales</taxon>
        <taxon>Gordoniaceae</taxon>
        <taxon>Gordonia</taxon>
    </lineage>
</organism>
<dbReference type="SUPFAM" id="SSF161098">
    <property type="entry name" value="MetI-like"/>
    <property type="match status" value="1"/>
</dbReference>
<dbReference type="PROSITE" id="PS50928">
    <property type="entry name" value="ABC_TM1"/>
    <property type="match status" value="1"/>
</dbReference>
<dbReference type="InterPro" id="IPR000515">
    <property type="entry name" value="MetI-like"/>
</dbReference>
<evidence type="ECO:0000256" key="2">
    <source>
        <dbReference type="ARBA" id="ARBA00022448"/>
    </source>
</evidence>
<feature type="transmembrane region" description="Helical" evidence="7">
    <location>
        <begin position="197"/>
        <end position="218"/>
    </location>
</feature>
<keyword evidence="4 7" id="KW-0812">Transmembrane</keyword>
<keyword evidence="10" id="KW-1185">Reference proteome</keyword>
<dbReference type="EMBL" id="JAKGCU010000004">
    <property type="protein sequence ID" value="MCF3938096.1"/>
    <property type="molecule type" value="Genomic_DNA"/>
</dbReference>
<dbReference type="PANTHER" id="PTHR43386:SF23">
    <property type="entry name" value="ABC TRANSPORTER"/>
    <property type="match status" value="1"/>
</dbReference>
<feature type="transmembrane region" description="Helical" evidence="7">
    <location>
        <begin position="119"/>
        <end position="143"/>
    </location>
</feature>
<keyword evidence="5 7" id="KW-1133">Transmembrane helix</keyword>
<evidence type="ECO:0000256" key="3">
    <source>
        <dbReference type="ARBA" id="ARBA00022475"/>
    </source>
</evidence>
<dbReference type="Pfam" id="PF00528">
    <property type="entry name" value="BPD_transp_1"/>
    <property type="match status" value="1"/>
</dbReference>
<dbReference type="Gene3D" id="1.10.3720.10">
    <property type="entry name" value="MetI-like"/>
    <property type="match status" value="1"/>
</dbReference>
<evidence type="ECO:0000259" key="8">
    <source>
        <dbReference type="PROSITE" id="PS50928"/>
    </source>
</evidence>
<evidence type="ECO:0000256" key="1">
    <source>
        <dbReference type="ARBA" id="ARBA00004651"/>
    </source>
</evidence>
<name>A0ABS9DGH9_9ACTN</name>
<dbReference type="PANTHER" id="PTHR43386">
    <property type="entry name" value="OLIGOPEPTIDE TRANSPORT SYSTEM PERMEASE PROTEIN APPC"/>
    <property type="match status" value="1"/>
</dbReference>
<keyword evidence="3" id="KW-1003">Cell membrane</keyword>